<dbReference type="Gene3D" id="1.10.8.870">
    <property type="entry name" value="Alpha-glycerophosphate oxidase, cap domain"/>
    <property type="match status" value="1"/>
</dbReference>
<protein>
    <recommendedName>
        <fullName evidence="7">Glycerol-3-phosphate dehydrogenase</fullName>
        <ecNumber evidence="7">1.1.5.3</ecNumber>
    </recommendedName>
</protein>
<feature type="domain" description="Alpha-glycerophosphate oxidase C-terminal" evidence="9">
    <location>
        <begin position="411"/>
        <end position="530"/>
    </location>
</feature>
<comment type="cofactor">
    <cofactor evidence="1 7">
        <name>FAD</name>
        <dbReference type="ChEBI" id="CHEBI:57692"/>
    </cofactor>
</comment>
<dbReference type="InterPro" id="IPR038299">
    <property type="entry name" value="DAO_C_sf"/>
</dbReference>
<reference evidence="10 11" key="1">
    <citation type="submission" date="2020-10" db="EMBL/GenBank/DDBJ databases">
        <title>Connecting structure to function with the recovery of over 1000 high-quality activated sludge metagenome-assembled genomes encoding full-length rRNA genes using long-read sequencing.</title>
        <authorList>
            <person name="Singleton C.M."/>
            <person name="Petriglieri F."/>
            <person name="Kristensen J.M."/>
            <person name="Kirkegaard R.H."/>
            <person name="Michaelsen T.Y."/>
            <person name="Andersen M.H."/>
            <person name="Karst S.M."/>
            <person name="Dueholm M.S."/>
            <person name="Nielsen P.H."/>
            <person name="Albertsen M."/>
        </authorList>
    </citation>
    <scope>NUCLEOTIDE SEQUENCE [LARGE SCALE GENOMIC DNA]</scope>
    <source>
        <strain evidence="10">Lyne_18-Q3-R50-59_MAXAC.006</strain>
    </source>
</reference>
<dbReference type="SUPFAM" id="SSF54373">
    <property type="entry name" value="FAD-linked reductases, C-terminal domain"/>
    <property type="match status" value="1"/>
</dbReference>
<evidence type="ECO:0000259" key="9">
    <source>
        <dbReference type="Pfam" id="PF16901"/>
    </source>
</evidence>
<dbReference type="Gene3D" id="3.50.50.60">
    <property type="entry name" value="FAD/NAD(P)-binding domain"/>
    <property type="match status" value="1"/>
</dbReference>
<organism evidence="10 11">
    <name type="scientific">Candidatus Neomicrothrix subdominans</name>
    <dbReference type="NCBI Taxonomy" id="2954438"/>
    <lineage>
        <taxon>Bacteria</taxon>
        <taxon>Bacillati</taxon>
        <taxon>Actinomycetota</taxon>
        <taxon>Acidimicrobiia</taxon>
        <taxon>Acidimicrobiales</taxon>
        <taxon>Microthrixaceae</taxon>
        <taxon>Candidatus Neomicrothrix</taxon>
    </lineage>
</organism>
<accession>A0A936TFF9</accession>
<dbReference type="GO" id="GO:0006071">
    <property type="term" value="P:glycerol metabolic process"/>
    <property type="evidence" value="ECO:0007669"/>
    <property type="project" value="UniProtKB-KW"/>
</dbReference>
<gene>
    <name evidence="10" type="ORF">IPN02_14600</name>
</gene>
<dbReference type="Pfam" id="PF16901">
    <property type="entry name" value="DAO_C"/>
    <property type="match status" value="1"/>
</dbReference>
<evidence type="ECO:0000256" key="2">
    <source>
        <dbReference type="ARBA" id="ARBA00007330"/>
    </source>
</evidence>
<evidence type="ECO:0000256" key="7">
    <source>
        <dbReference type="RuleBase" id="RU361217"/>
    </source>
</evidence>
<dbReference type="InterPro" id="IPR006076">
    <property type="entry name" value="FAD-dep_OxRdtase"/>
</dbReference>
<keyword evidence="6 7" id="KW-0560">Oxidoreductase</keyword>
<comment type="catalytic activity">
    <reaction evidence="7">
        <text>a quinone + sn-glycerol 3-phosphate = dihydroxyacetone phosphate + a quinol</text>
        <dbReference type="Rhea" id="RHEA:18977"/>
        <dbReference type="ChEBI" id="CHEBI:24646"/>
        <dbReference type="ChEBI" id="CHEBI:57597"/>
        <dbReference type="ChEBI" id="CHEBI:57642"/>
        <dbReference type="ChEBI" id="CHEBI:132124"/>
        <dbReference type="EC" id="1.1.5.3"/>
    </reaction>
</comment>
<evidence type="ECO:0000313" key="10">
    <source>
        <dbReference type="EMBL" id="MBK9298032.1"/>
    </source>
</evidence>
<evidence type="ECO:0000256" key="4">
    <source>
        <dbReference type="ARBA" id="ARBA00022798"/>
    </source>
</evidence>
<dbReference type="PROSITE" id="PS00978">
    <property type="entry name" value="FAD_G3PDH_2"/>
    <property type="match status" value="1"/>
</dbReference>
<evidence type="ECO:0000256" key="6">
    <source>
        <dbReference type="ARBA" id="ARBA00023002"/>
    </source>
</evidence>
<name>A0A936TFF9_9ACTN</name>
<dbReference type="AlphaFoldDB" id="A0A936TFF9"/>
<dbReference type="Gene3D" id="3.30.9.10">
    <property type="entry name" value="D-Amino Acid Oxidase, subunit A, domain 2"/>
    <property type="match status" value="1"/>
</dbReference>
<dbReference type="Proteomes" id="UP000727993">
    <property type="component" value="Unassembled WGS sequence"/>
</dbReference>
<sequence>MSQEASFKRSEALQALRTRHFDLVVIGGGITGAGVALDAAARGLRTALIDGGDFASGTSSKSSKLVHGGLRYLQQGDVALVYQALHERRRLLANAPHLVDIQPFLLPLFAKDGLIPKKLSRTLGAAMWAYDATGGWRIGKFHQRIDTAEAIAHMPTLPADKIGGAYIYYDAAADDARLVLTVIRTAALDYGAVAANRVRALGLRKTAGRIIDGVEVEADGERFTIDADTVINAGGVFADDVRALDEAAHPRSITPAKGIHLTVPWDRVRNDIGVILPVKGDRRSVFVVPWGDHTYIGTTDTNYDGPIDDPQCTPEDVAYLLGALNAWTGAGLTHADVTGTWAGLRPLVTNGGSGRTADLSRQHSVLTSPSGMVTVTGGKLTTYRQMAADAVDEVVTSLLGADRPDVAKRSPTARLALRGADGWDRIADAAVAAGLDRATGDHLARRYGGEATALMADIAEHPELAEPMVEGLPYLRAEARHAARAEMATTLVDVLSRRTRALLLDRNATRRAAPAVAADVAPLLGWDEAEIARQVAAFEAVVDAELAAETDQALPPGVPAGTRA</sequence>
<dbReference type="PRINTS" id="PR01001">
    <property type="entry name" value="FADG3PDH"/>
</dbReference>
<evidence type="ECO:0000259" key="8">
    <source>
        <dbReference type="Pfam" id="PF01266"/>
    </source>
</evidence>
<dbReference type="Pfam" id="PF01266">
    <property type="entry name" value="DAO"/>
    <property type="match status" value="1"/>
</dbReference>
<dbReference type="GO" id="GO:0004368">
    <property type="term" value="F:glycerol-3-phosphate dehydrogenase (quinone) activity"/>
    <property type="evidence" value="ECO:0007669"/>
    <property type="project" value="UniProtKB-EC"/>
</dbReference>
<keyword evidence="4" id="KW-0319">Glycerol metabolism</keyword>
<dbReference type="PANTHER" id="PTHR11985">
    <property type="entry name" value="GLYCEROL-3-PHOSPHATE DEHYDROGENASE"/>
    <property type="match status" value="1"/>
</dbReference>
<keyword evidence="3 7" id="KW-0285">Flavoprotein</keyword>
<feature type="domain" description="FAD dependent oxidoreductase" evidence="8">
    <location>
        <begin position="22"/>
        <end position="383"/>
    </location>
</feature>
<dbReference type="InterPro" id="IPR031656">
    <property type="entry name" value="DAO_C"/>
</dbReference>
<proteinExistence type="inferred from homology"/>
<dbReference type="SUPFAM" id="SSF51905">
    <property type="entry name" value="FAD/NAD(P)-binding domain"/>
    <property type="match status" value="1"/>
</dbReference>
<evidence type="ECO:0000256" key="3">
    <source>
        <dbReference type="ARBA" id="ARBA00022630"/>
    </source>
</evidence>
<evidence type="ECO:0000256" key="1">
    <source>
        <dbReference type="ARBA" id="ARBA00001974"/>
    </source>
</evidence>
<dbReference type="EMBL" id="JADJZA010000008">
    <property type="protein sequence ID" value="MBK9298032.1"/>
    <property type="molecule type" value="Genomic_DNA"/>
</dbReference>
<dbReference type="EC" id="1.1.5.3" evidence="7"/>
<dbReference type="PROSITE" id="PS00977">
    <property type="entry name" value="FAD_G3PDH_1"/>
    <property type="match status" value="1"/>
</dbReference>
<dbReference type="InterPro" id="IPR036188">
    <property type="entry name" value="FAD/NAD-bd_sf"/>
</dbReference>
<dbReference type="PANTHER" id="PTHR11985:SF35">
    <property type="entry name" value="ANAEROBIC GLYCEROL-3-PHOSPHATE DEHYDROGENASE SUBUNIT A"/>
    <property type="match status" value="1"/>
</dbReference>
<evidence type="ECO:0000313" key="11">
    <source>
        <dbReference type="Proteomes" id="UP000727993"/>
    </source>
</evidence>
<dbReference type="GO" id="GO:0046168">
    <property type="term" value="P:glycerol-3-phosphate catabolic process"/>
    <property type="evidence" value="ECO:0007669"/>
    <property type="project" value="TreeGrafter"/>
</dbReference>
<keyword evidence="5" id="KW-0274">FAD</keyword>
<evidence type="ECO:0000256" key="5">
    <source>
        <dbReference type="ARBA" id="ARBA00022827"/>
    </source>
</evidence>
<comment type="caution">
    <text evidence="10">The sequence shown here is derived from an EMBL/GenBank/DDBJ whole genome shotgun (WGS) entry which is preliminary data.</text>
</comment>
<comment type="similarity">
    <text evidence="2 7">Belongs to the FAD-dependent glycerol-3-phosphate dehydrogenase family.</text>
</comment>
<dbReference type="InterPro" id="IPR000447">
    <property type="entry name" value="G3P_DH_FAD-dep"/>
</dbReference>
<dbReference type="GO" id="GO:0009331">
    <property type="term" value="C:glycerol-3-phosphate dehydrogenase (FAD) complex"/>
    <property type="evidence" value="ECO:0007669"/>
    <property type="project" value="UniProtKB-UniRule"/>
</dbReference>